<comment type="caution">
    <text evidence="1">The sequence shown here is derived from an EMBL/GenBank/DDBJ whole genome shotgun (WGS) entry which is preliminary data.</text>
</comment>
<dbReference type="EMBL" id="CYRY02041047">
    <property type="protein sequence ID" value="VCX31347.1"/>
    <property type="molecule type" value="Genomic_DNA"/>
</dbReference>
<name>A0A9X9M3H5_GULGU</name>
<evidence type="ECO:0000313" key="2">
    <source>
        <dbReference type="Proteomes" id="UP000269945"/>
    </source>
</evidence>
<proteinExistence type="predicted"/>
<protein>
    <submittedName>
        <fullName evidence="1">Uncharacterized protein</fullName>
    </submittedName>
</protein>
<dbReference type="AlphaFoldDB" id="A0A9X9M3H5"/>
<organism evidence="1 2">
    <name type="scientific">Gulo gulo</name>
    <name type="common">Wolverine</name>
    <name type="synonym">Gluton</name>
    <dbReference type="NCBI Taxonomy" id="48420"/>
    <lineage>
        <taxon>Eukaryota</taxon>
        <taxon>Metazoa</taxon>
        <taxon>Chordata</taxon>
        <taxon>Craniata</taxon>
        <taxon>Vertebrata</taxon>
        <taxon>Euteleostomi</taxon>
        <taxon>Mammalia</taxon>
        <taxon>Eutheria</taxon>
        <taxon>Laurasiatheria</taxon>
        <taxon>Carnivora</taxon>
        <taxon>Caniformia</taxon>
        <taxon>Musteloidea</taxon>
        <taxon>Mustelidae</taxon>
        <taxon>Guloninae</taxon>
        <taxon>Gulo</taxon>
    </lineage>
</organism>
<reference evidence="1 2" key="1">
    <citation type="submission" date="2018-10" db="EMBL/GenBank/DDBJ databases">
        <authorList>
            <person name="Ekblom R."/>
            <person name="Jareborg N."/>
        </authorList>
    </citation>
    <scope>NUCLEOTIDE SEQUENCE [LARGE SCALE GENOMIC DNA]</scope>
    <source>
        <tissue evidence="1">Muscle</tissue>
    </source>
</reference>
<sequence>MPLVAFSSLSSLVLVSVIHLFKNIISCYSPPHSKI</sequence>
<gene>
    <name evidence="1" type="ORF">BN2614_LOCUS4</name>
</gene>
<accession>A0A9X9M3H5</accession>
<dbReference type="Proteomes" id="UP000269945">
    <property type="component" value="Unassembled WGS sequence"/>
</dbReference>
<evidence type="ECO:0000313" key="1">
    <source>
        <dbReference type="EMBL" id="VCX31347.1"/>
    </source>
</evidence>
<keyword evidence="2" id="KW-1185">Reference proteome</keyword>